<dbReference type="AlphaFoldDB" id="A0AAX4P0R9"/>
<accession>A0AAX4P0R9</accession>
<keyword evidence="1" id="KW-0732">Signal</keyword>
<feature type="domain" description="Fungal lipase-type" evidence="2">
    <location>
        <begin position="134"/>
        <end position="280"/>
    </location>
</feature>
<proteinExistence type="predicted"/>
<dbReference type="InterPro" id="IPR051218">
    <property type="entry name" value="Sec_MonoDiacylglyc_Lipase"/>
</dbReference>
<dbReference type="PANTHER" id="PTHR45856">
    <property type="entry name" value="ALPHA/BETA-HYDROLASES SUPERFAMILY PROTEIN"/>
    <property type="match status" value="1"/>
</dbReference>
<dbReference type="InterPro" id="IPR002921">
    <property type="entry name" value="Fungal_lipase-type"/>
</dbReference>
<evidence type="ECO:0000256" key="1">
    <source>
        <dbReference type="SAM" id="SignalP"/>
    </source>
</evidence>
<protein>
    <submittedName>
        <fullName evidence="3">Lipase</fullName>
    </submittedName>
</protein>
<sequence>MRRSCDLLALGLCLLALSSSCAAVRQAPRGAAEVAHPTLGTTNPPLLGVKFDNGSDKGNLTFEYFRALDIYYFATAAYCNAENIEAWDSGRKVIVHPNVTEIVAYNTTVPLLWNMEKAPVLFFALYYPRNDTVVLSFQGTQGDSLGDWVDDFMFAMSKPPVEWAWPTAPDELDVAIRLEDGFMYAWEELRREAYDATKALLERHPNANFIVTGHSLGGAIASLAAADLEINGLPVDRVYTFGAPRVGNLGWAYFYNELLGLKDRSYRVVNQRDPVPHIPYTGVTFMRGYHHIGIEVWLDGFNFTQCNDVLPYEECRFSATCFYNEDSSCSASQSICLTPTCIEMHVGYYGTTSDDKFCKLGC</sequence>
<dbReference type="SUPFAM" id="SSF53474">
    <property type="entry name" value="alpha/beta-Hydrolases"/>
    <property type="match status" value="1"/>
</dbReference>
<dbReference type="Gene3D" id="3.40.50.1820">
    <property type="entry name" value="alpha/beta hydrolase"/>
    <property type="match status" value="1"/>
</dbReference>
<reference evidence="3 4" key="1">
    <citation type="submission" date="2024-03" db="EMBL/GenBank/DDBJ databases">
        <title>Complete genome sequence of the green alga Chloropicon roscoffensis RCC1871.</title>
        <authorList>
            <person name="Lemieux C."/>
            <person name="Pombert J.-F."/>
            <person name="Otis C."/>
            <person name="Turmel M."/>
        </authorList>
    </citation>
    <scope>NUCLEOTIDE SEQUENCE [LARGE SCALE GENOMIC DNA]</scope>
    <source>
        <strain evidence="3 4">RCC1871</strain>
    </source>
</reference>
<feature type="signal peptide" evidence="1">
    <location>
        <begin position="1"/>
        <end position="23"/>
    </location>
</feature>
<name>A0AAX4P0R9_9CHLO</name>
<dbReference type="EMBL" id="CP151502">
    <property type="protein sequence ID" value="WZN59651.1"/>
    <property type="molecule type" value="Genomic_DNA"/>
</dbReference>
<dbReference type="PANTHER" id="PTHR45856:SF11">
    <property type="entry name" value="FUNGAL LIPASE-LIKE DOMAIN-CONTAINING PROTEIN"/>
    <property type="match status" value="1"/>
</dbReference>
<feature type="chain" id="PRO_5043522776" evidence="1">
    <location>
        <begin position="24"/>
        <end position="362"/>
    </location>
</feature>
<evidence type="ECO:0000313" key="3">
    <source>
        <dbReference type="EMBL" id="WZN59651.1"/>
    </source>
</evidence>
<gene>
    <name evidence="3" type="ORF">HKI87_02g11770</name>
</gene>
<keyword evidence="4" id="KW-1185">Reference proteome</keyword>
<dbReference type="GO" id="GO:0006629">
    <property type="term" value="P:lipid metabolic process"/>
    <property type="evidence" value="ECO:0007669"/>
    <property type="project" value="InterPro"/>
</dbReference>
<dbReference type="CDD" id="cd00519">
    <property type="entry name" value="Lipase_3"/>
    <property type="match status" value="1"/>
</dbReference>
<dbReference type="Pfam" id="PF01764">
    <property type="entry name" value="Lipase_3"/>
    <property type="match status" value="1"/>
</dbReference>
<dbReference type="PROSITE" id="PS51257">
    <property type="entry name" value="PROKAR_LIPOPROTEIN"/>
    <property type="match status" value="1"/>
</dbReference>
<evidence type="ECO:0000313" key="4">
    <source>
        <dbReference type="Proteomes" id="UP001472866"/>
    </source>
</evidence>
<dbReference type="Proteomes" id="UP001472866">
    <property type="component" value="Chromosome 02"/>
</dbReference>
<evidence type="ECO:0000259" key="2">
    <source>
        <dbReference type="Pfam" id="PF01764"/>
    </source>
</evidence>
<organism evidence="3 4">
    <name type="scientific">Chloropicon roscoffensis</name>
    <dbReference type="NCBI Taxonomy" id="1461544"/>
    <lineage>
        <taxon>Eukaryota</taxon>
        <taxon>Viridiplantae</taxon>
        <taxon>Chlorophyta</taxon>
        <taxon>Chloropicophyceae</taxon>
        <taxon>Chloropicales</taxon>
        <taxon>Chloropicaceae</taxon>
        <taxon>Chloropicon</taxon>
    </lineage>
</organism>
<dbReference type="InterPro" id="IPR029058">
    <property type="entry name" value="AB_hydrolase_fold"/>
</dbReference>